<accession>A0ABU3NYK1</accession>
<evidence type="ECO:0000313" key="3">
    <source>
        <dbReference type="Proteomes" id="UP001254848"/>
    </source>
</evidence>
<comment type="caution">
    <text evidence="2">The sequence shown here is derived from an EMBL/GenBank/DDBJ whole genome shotgun (WGS) entry which is preliminary data.</text>
</comment>
<reference evidence="2 3" key="1">
    <citation type="submission" date="2023-07" db="EMBL/GenBank/DDBJ databases">
        <title>The novel representative of Negativicutes class, Anaeroselena agilis gen. nov. sp. nov.</title>
        <authorList>
            <person name="Prokofeva M.I."/>
            <person name="Elcheninov A.G."/>
            <person name="Klyukina A."/>
            <person name="Kublanov I.V."/>
            <person name="Frolov E.N."/>
            <person name="Podosokorskaya O.A."/>
        </authorList>
    </citation>
    <scope>NUCLEOTIDE SEQUENCE [LARGE SCALE GENOMIC DNA]</scope>
    <source>
        <strain evidence="2 3">4137-cl</strain>
    </source>
</reference>
<dbReference type="PROSITE" id="PS50943">
    <property type="entry name" value="HTH_CROC1"/>
    <property type="match status" value="1"/>
</dbReference>
<dbReference type="Proteomes" id="UP001254848">
    <property type="component" value="Unassembled WGS sequence"/>
</dbReference>
<dbReference type="CDD" id="cd00093">
    <property type="entry name" value="HTH_XRE"/>
    <property type="match status" value="1"/>
</dbReference>
<dbReference type="EMBL" id="JAUOZS010000001">
    <property type="protein sequence ID" value="MDT8901872.1"/>
    <property type="molecule type" value="Genomic_DNA"/>
</dbReference>
<keyword evidence="3" id="KW-1185">Reference proteome</keyword>
<dbReference type="SUPFAM" id="SSF47413">
    <property type="entry name" value="lambda repressor-like DNA-binding domains"/>
    <property type="match status" value="1"/>
</dbReference>
<sequence length="156" mass="17338">MIAINRLFANALIAAMDAKQISVEGLAELCSVSRTTVSTYRSGGLPSDDTMLQLMEHLDAPWLGYIYLRENKVGAALLPEVPIRELSSSYCDLQVEMDDAGAVQKEIARICRDNRVDEQEIPVWNRCTKELTELVRSAFSLLLVPIKEKAAIKAVK</sequence>
<proteinExistence type="predicted"/>
<evidence type="ECO:0000259" key="1">
    <source>
        <dbReference type="PROSITE" id="PS50943"/>
    </source>
</evidence>
<name>A0ABU3NYK1_9FIRM</name>
<gene>
    <name evidence="2" type="ORF">Q4T40_11495</name>
</gene>
<protein>
    <recommendedName>
        <fullName evidence="1">HTH cro/C1-type domain-containing protein</fullName>
    </recommendedName>
</protein>
<dbReference type="InterPro" id="IPR001387">
    <property type="entry name" value="Cro/C1-type_HTH"/>
</dbReference>
<evidence type="ECO:0000313" key="2">
    <source>
        <dbReference type="EMBL" id="MDT8901872.1"/>
    </source>
</evidence>
<feature type="domain" description="HTH cro/C1-type" evidence="1">
    <location>
        <begin position="12"/>
        <end position="66"/>
    </location>
</feature>
<dbReference type="Gene3D" id="1.10.260.40">
    <property type="entry name" value="lambda repressor-like DNA-binding domains"/>
    <property type="match status" value="1"/>
</dbReference>
<dbReference type="RefSeq" id="WP_413780369.1">
    <property type="nucleotide sequence ID" value="NZ_JAUOZS010000001.1"/>
</dbReference>
<dbReference type="InterPro" id="IPR010982">
    <property type="entry name" value="Lambda_DNA-bd_dom_sf"/>
</dbReference>
<organism evidence="2 3">
    <name type="scientific">Anaeroselena agilis</name>
    <dbReference type="NCBI Taxonomy" id="3063788"/>
    <lineage>
        <taxon>Bacteria</taxon>
        <taxon>Bacillati</taxon>
        <taxon>Bacillota</taxon>
        <taxon>Negativicutes</taxon>
        <taxon>Acetonemataceae</taxon>
        <taxon>Anaeroselena</taxon>
    </lineage>
</organism>